<gene>
    <name evidence="11" type="ORF">EFW17_09515</name>
</gene>
<keyword evidence="4" id="KW-0808">Transferase</keyword>
<dbReference type="EC" id="2.7.13.3" evidence="2"/>
<keyword evidence="9" id="KW-1133">Transmembrane helix</keyword>
<protein>
    <recommendedName>
        <fullName evidence="2">histidine kinase</fullName>
        <ecNumber evidence="2">2.7.13.3</ecNumber>
    </recommendedName>
</protein>
<evidence type="ECO:0000256" key="2">
    <source>
        <dbReference type="ARBA" id="ARBA00012438"/>
    </source>
</evidence>
<dbReference type="RefSeq" id="WP_123200959.1">
    <property type="nucleotide sequence ID" value="NZ_RJMB01000007.1"/>
</dbReference>
<feature type="domain" description="Signal transduction histidine kinase subgroup 3 dimerisation and phosphoacceptor" evidence="10">
    <location>
        <begin position="129"/>
        <end position="193"/>
    </location>
</feature>
<proteinExistence type="predicted"/>
<evidence type="ECO:0000256" key="4">
    <source>
        <dbReference type="ARBA" id="ARBA00022679"/>
    </source>
</evidence>
<dbReference type="InterPro" id="IPR036890">
    <property type="entry name" value="HATPase_C_sf"/>
</dbReference>
<dbReference type="PANTHER" id="PTHR24421:SF10">
    <property type="entry name" value="NITRATE_NITRITE SENSOR PROTEIN NARQ"/>
    <property type="match status" value="1"/>
</dbReference>
<evidence type="ECO:0000256" key="3">
    <source>
        <dbReference type="ARBA" id="ARBA00022553"/>
    </source>
</evidence>
<keyword evidence="7" id="KW-0067">ATP-binding</keyword>
<keyword evidence="12" id="KW-1185">Reference proteome</keyword>
<name>A0A3N0EBW8_9ACTN</name>
<dbReference type="InterPro" id="IPR050482">
    <property type="entry name" value="Sensor_HK_TwoCompSys"/>
</dbReference>
<evidence type="ECO:0000256" key="5">
    <source>
        <dbReference type="ARBA" id="ARBA00022741"/>
    </source>
</evidence>
<dbReference type="GO" id="GO:0016020">
    <property type="term" value="C:membrane"/>
    <property type="evidence" value="ECO:0007669"/>
    <property type="project" value="InterPro"/>
</dbReference>
<evidence type="ECO:0000256" key="7">
    <source>
        <dbReference type="ARBA" id="ARBA00022840"/>
    </source>
</evidence>
<dbReference type="Pfam" id="PF07730">
    <property type="entry name" value="HisKA_3"/>
    <property type="match status" value="1"/>
</dbReference>
<dbReference type="OrthoDB" id="227596at2"/>
<evidence type="ECO:0000256" key="6">
    <source>
        <dbReference type="ARBA" id="ARBA00022777"/>
    </source>
</evidence>
<dbReference type="PANTHER" id="PTHR24421">
    <property type="entry name" value="NITRATE/NITRITE SENSOR PROTEIN NARX-RELATED"/>
    <property type="match status" value="1"/>
</dbReference>
<keyword evidence="8" id="KW-0902">Two-component regulatory system</keyword>
<keyword evidence="9" id="KW-0472">Membrane</keyword>
<dbReference type="Gene3D" id="3.30.565.10">
    <property type="entry name" value="Histidine kinase-like ATPase, C-terminal domain"/>
    <property type="match status" value="1"/>
</dbReference>
<evidence type="ECO:0000313" key="12">
    <source>
        <dbReference type="Proteomes" id="UP000269198"/>
    </source>
</evidence>
<comment type="catalytic activity">
    <reaction evidence="1">
        <text>ATP + protein L-histidine = ADP + protein N-phospho-L-histidine.</text>
        <dbReference type="EC" id="2.7.13.3"/>
    </reaction>
</comment>
<dbReference type="AlphaFoldDB" id="A0A3N0EBW8"/>
<dbReference type="EMBL" id="RJMB01000007">
    <property type="protein sequence ID" value="RNL85304.1"/>
    <property type="molecule type" value="Genomic_DNA"/>
</dbReference>
<keyword evidence="6" id="KW-0418">Kinase</keyword>
<evidence type="ECO:0000256" key="9">
    <source>
        <dbReference type="SAM" id="Phobius"/>
    </source>
</evidence>
<feature type="transmembrane region" description="Helical" evidence="9">
    <location>
        <begin position="12"/>
        <end position="41"/>
    </location>
</feature>
<comment type="caution">
    <text evidence="11">The sequence shown here is derived from an EMBL/GenBank/DDBJ whole genome shotgun (WGS) entry which is preliminary data.</text>
</comment>
<keyword evidence="5" id="KW-0547">Nucleotide-binding</keyword>
<dbReference type="GO" id="GO:0000155">
    <property type="term" value="F:phosphorelay sensor kinase activity"/>
    <property type="evidence" value="ECO:0007669"/>
    <property type="project" value="InterPro"/>
</dbReference>
<keyword evidence="3" id="KW-0597">Phosphoprotein</keyword>
<evidence type="ECO:0000256" key="8">
    <source>
        <dbReference type="ARBA" id="ARBA00023012"/>
    </source>
</evidence>
<dbReference type="PROSITE" id="PS51257">
    <property type="entry name" value="PROKAR_LIPOPROTEIN"/>
    <property type="match status" value="1"/>
</dbReference>
<feature type="transmembrane region" description="Helical" evidence="9">
    <location>
        <begin position="48"/>
        <end position="68"/>
    </location>
</feature>
<dbReference type="GO" id="GO:0046983">
    <property type="term" value="F:protein dimerization activity"/>
    <property type="evidence" value="ECO:0007669"/>
    <property type="project" value="InterPro"/>
</dbReference>
<sequence length="476" mass="51036">MTERAHGRAGPLLAAGMAVSCLAAPFYPMAVLVVGTAAFVLGHWRARATVLCLVAGASLALGCGAAALHGTQTLLIIANGSACALAVALPYTLGRHLDDRARYRETGWRLAWALDSRQRAVDAEARAAERAQIAAEMHDSLGHDMALIAMRASALEVKASSPAADPPPRADITRLRTAATEATERLHEIVSLLGAEQPRLPPELPEGSLTALIAEAESAGMVVHHDIDPSWCDPSEPRHALSHRTVHRLVKESLTNAAKHAPGAPVDVTVRRREETVRVTVGNPIPEADATPTAPASIPSGGRGLPTLAERIRVLGGHLERHSLDGRFELVATIPVAGAPSLTAPTEALDEDLEPDLHRARITRRRRRSLWALVLAPLAVLLCTLLLVVAVFTFTTVASVLAPDRFARIHTGQDQAQAERLLPPVEMHEAPVADEPTRDCRYYEESVSFFERVDVFQVCFTDGTVAHTATIPAEQD</sequence>
<dbReference type="Proteomes" id="UP000269198">
    <property type="component" value="Unassembled WGS sequence"/>
</dbReference>
<evidence type="ECO:0000256" key="1">
    <source>
        <dbReference type="ARBA" id="ARBA00000085"/>
    </source>
</evidence>
<dbReference type="InterPro" id="IPR011712">
    <property type="entry name" value="Sig_transdc_His_kin_sub3_dim/P"/>
</dbReference>
<evidence type="ECO:0000313" key="11">
    <source>
        <dbReference type="EMBL" id="RNL85304.1"/>
    </source>
</evidence>
<dbReference type="SUPFAM" id="SSF55874">
    <property type="entry name" value="ATPase domain of HSP90 chaperone/DNA topoisomerase II/histidine kinase"/>
    <property type="match status" value="1"/>
</dbReference>
<organism evidence="11 12">
    <name type="scientific">Halostreptopolyspora alba</name>
    <dbReference type="NCBI Taxonomy" id="2487137"/>
    <lineage>
        <taxon>Bacteria</taxon>
        <taxon>Bacillati</taxon>
        <taxon>Actinomycetota</taxon>
        <taxon>Actinomycetes</taxon>
        <taxon>Streptosporangiales</taxon>
        <taxon>Nocardiopsidaceae</taxon>
        <taxon>Halostreptopolyspora</taxon>
    </lineage>
</organism>
<dbReference type="Gene3D" id="1.20.5.1930">
    <property type="match status" value="1"/>
</dbReference>
<feature type="transmembrane region" description="Helical" evidence="9">
    <location>
        <begin position="74"/>
        <end position="94"/>
    </location>
</feature>
<dbReference type="CDD" id="cd16917">
    <property type="entry name" value="HATPase_UhpB-NarQ-NarX-like"/>
    <property type="match status" value="1"/>
</dbReference>
<accession>A0A3N0EBW8</accession>
<evidence type="ECO:0000259" key="10">
    <source>
        <dbReference type="Pfam" id="PF07730"/>
    </source>
</evidence>
<dbReference type="GO" id="GO:0005524">
    <property type="term" value="F:ATP binding"/>
    <property type="evidence" value="ECO:0007669"/>
    <property type="project" value="UniProtKB-KW"/>
</dbReference>
<feature type="transmembrane region" description="Helical" evidence="9">
    <location>
        <begin position="370"/>
        <end position="394"/>
    </location>
</feature>
<keyword evidence="9" id="KW-0812">Transmembrane</keyword>
<reference evidence="11 12" key="1">
    <citation type="submission" date="2018-11" db="EMBL/GenBank/DDBJ databases">
        <title>The genome draft of YIM 96095.</title>
        <authorList>
            <person name="Tang S.-K."/>
            <person name="Chunyu W.-X."/>
            <person name="Feng Y.-Z."/>
        </authorList>
    </citation>
    <scope>NUCLEOTIDE SEQUENCE [LARGE SCALE GENOMIC DNA]</scope>
    <source>
        <strain evidence="11 12">YIM 96095</strain>
    </source>
</reference>